<organism evidence="1 2">
    <name type="scientific">Streptomyces gardneri</name>
    <dbReference type="NCBI Taxonomy" id="66892"/>
    <lineage>
        <taxon>Bacteria</taxon>
        <taxon>Bacillati</taxon>
        <taxon>Actinomycetota</taxon>
        <taxon>Actinomycetes</taxon>
        <taxon>Kitasatosporales</taxon>
        <taxon>Streptomycetaceae</taxon>
        <taxon>Streptomyces</taxon>
    </lineage>
</organism>
<evidence type="ECO:0000313" key="2">
    <source>
        <dbReference type="Proteomes" id="UP000315226"/>
    </source>
</evidence>
<reference evidence="1 2" key="1">
    <citation type="submission" date="2019-06" db="EMBL/GenBank/DDBJ databases">
        <title>Whole genome shotgun sequence of Streptomyces gardneri NBRC 12865.</title>
        <authorList>
            <person name="Hosoyama A."/>
            <person name="Uohara A."/>
            <person name="Ohji S."/>
            <person name="Ichikawa N."/>
        </authorList>
    </citation>
    <scope>NUCLEOTIDE SEQUENCE [LARGE SCALE GENOMIC DNA]</scope>
    <source>
        <strain evidence="1 2">NBRC 12865</strain>
    </source>
</reference>
<sequence>MRLVHVRIRLPCIPEEPESLREAFLSYATPEDGVGHISIHPGDGGDLTVGFFVTAATLPEAETVAYTVALKALSGEPALRQAYVTSYSAALVPALFDRMLHEPGDDGRWTE</sequence>
<protein>
    <submittedName>
        <fullName evidence="1">Uncharacterized protein</fullName>
    </submittedName>
</protein>
<dbReference type="EMBL" id="BJMN01000088">
    <property type="protein sequence ID" value="GEB62297.1"/>
    <property type="molecule type" value="Genomic_DNA"/>
</dbReference>
<keyword evidence="2" id="KW-1185">Reference proteome</keyword>
<dbReference type="OrthoDB" id="3543128at2"/>
<dbReference type="Proteomes" id="UP000315226">
    <property type="component" value="Unassembled WGS sequence"/>
</dbReference>
<accession>A0A4Y3RZX8</accession>
<evidence type="ECO:0000313" key="1">
    <source>
        <dbReference type="EMBL" id="GEB62297.1"/>
    </source>
</evidence>
<dbReference type="AlphaFoldDB" id="A0A4Y3RZX8"/>
<dbReference type="RefSeq" id="WP_141303062.1">
    <property type="nucleotide sequence ID" value="NZ_BJMN01000088.1"/>
</dbReference>
<proteinExistence type="predicted"/>
<name>A0A4Y3RZX8_9ACTN</name>
<gene>
    <name evidence="1" type="ORF">SGA01_79020</name>
</gene>
<comment type="caution">
    <text evidence="1">The sequence shown here is derived from an EMBL/GenBank/DDBJ whole genome shotgun (WGS) entry which is preliminary data.</text>
</comment>